<proteinExistence type="predicted"/>
<evidence type="ECO:0000313" key="2">
    <source>
        <dbReference type="EMBL" id="RNI35273.1"/>
    </source>
</evidence>
<dbReference type="InterPro" id="IPR024294">
    <property type="entry name" value="DUF3810"/>
</dbReference>
<keyword evidence="1" id="KW-0812">Transmembrane</keyword>
<protein>
    <submittedName>
        <fullName evidence="2">DUF3810 domain-containing protein</fullName>
    </submittedName>
</protein>
<organism evidence="2 3">
    <name type="scientific">Hanamia caeni</name>
    <dbReference type="NCBI Taxonomy" id="2294116"/>
    <lineage>
        <taxon>Bacteria</taxon>
        <taxon>Pseudomonadati</taxon>
        <taxon>Bacteroidota</taxon>
        <taxon>Chitinophagia</taxon>
        <taxon>Chitinophagales</taxon>
        <taxon>Chitinophagaceae</taxon>
        <taxon>Hanamia</taxon>
    </lineage>
</organism>
<gene>
    <name evidence="2" type="ORF">EFY79_13550</name>
</gene>
<comment type="caution">
    <text evidence="2">The sequence shown here is derived from an EMBL/GenBank/DDBJ whole genome shotgun (WGS) entry which is preliminary data.</text>
</comment>
<feature type="transmembrane region" description="Helical" evidence="1">
    <location>
        <begin position="12"/>
        <end position="34"/>
    </location>
</feature>
<sequence length="364" mass="42631">MKSDRRNSEKKIMRWIPLILLIIGIKIFSSNQLWVEHIYSCAFYMYASKILRIIFGWIPFSVGDILYFFAFCWIAWKIFKNVRGLFIKQFNLRDGLQKTLNLFFLLGVIYIIFYIFWGLNYDRKGIAFQLQLKPHLYDTTDLFILQNILLQKVNASKIAVTKNRESYPSTAVLISKAKKSYDAAHTKYPFLKYEITSVKSSFYGKIGNYMGFTGYYNPFTGEAQVNTTVPQMLRPYIATHEIAHQLGYAKENEANFVGYLAAVNSPDTLFHYSAYLDLFLYTNREIYYFDSSASEKNLDKLNPEVRKDIQELRQFNEAHQSYIEPFISWLYGNYLKLNNQPKGLHSYNAVVGMLIAYYKKFGTI</sequence>
<reference evidence="2 3" key="1">
    <citation type="submission" date="2018-11" db="EMBL/GenBank/DDBJ databases">
        <title>Draft genome sequence of Ferruginibacter sp. BO-59.</title>
        <authorList>
            <person name="Im W.T."/>
        </authorList>
    </citation>
    <scope>NUCLEOTIDE SEQUENCE [LARGE SCALE GENOMIC DNA]</scope>
    <source>
        <strain evidence="2 3">BO-59</strain>
    </source>
</reference>
<dbReference type="EMBL" id="RJJR01000011">
    <property type="protein sequence ID" value="RNI35273.1"/>
    <property type="molecule type" value="Genomic_DNA"/>
</dbReference>
<keyword evidence="1" id="KW-0472">Membrane</keyword>
<evidence type="ECO:0000313" key="3">
    <source>
        <dbReference type="Proteomes" id="UP000267223"/>
    </source>
</evidence>
<feature type="transmembrane region" description="Helical" evidence="1">
    <location>
        <begin position="54"/>
        <end position="79"/>
    </location>
</feature>
<feature type="transmembrane region" description="Helical" evidence="1">
    <location>
        <begin position="100"/>
        <end position="119"/>
    </location>
</feature>
<dbReference type="RefSeq" id="WP_123121260.1">
    <property type="nucleotide sequence ID" value="NZ_RJJR01000011.1"/>
</dbReference>
<evidence type="ECO:0000256" key="1">
    <source>
        <dbReference type="SAM" id="Phobius"/>
    </source>
</evidence>
<keyword evidence="3" id="KW-1185">Reference proteome</keyword>
<dbReference type="OrthoDB" id="1048788at2"/>
<dbReference type="AlphaFoldDB" id="A0A3M9NDH4"/>
<accession>A0A3M9NDH4</accession>
<keyword evidence="1" id="KW-1133">Transmembrane helix</keyword>
<dbReference type="Proteomes" id="UP000267223">
    <property type="component" value="Unassembled WGS sequence"/>
</dbReference>
<name>A0A3M9NDH4_9BACT</name>
<dbReference type="Pfam" id="PF12725">
    <property type="entry name" value="DUF3810"/>
    <property type="match status" value="1"/>
</dbReference>